<dbReference type="SUPFAM" id="SSF82171">
    <property type="entry name" value="DPP6 N-terminal domain-like"/>
    <property type="match status" value="1"/>
</dbReference>
<accession>A0A426UUF4</accession>
<dbReference type="AlphaFoldDB" id="A0A426UUF4"/>
<dbReference type="PROSITE" id="PS51257">
    <property type="entry name" value="PROKAR_LIPOPROTEIN"/>
    <property type="match status" value="1"/>
</dbReference>
<proteinExistence type="predicted"/>
<evidence type="ECO:0000313" key="5">
    <source>
        <dbReference type="Proteomes" id="UP000277256"/>
    </source>
</evidence>
<feature type="domain" description="Lipoprotein LpqB C-terminal" evidence="3">
    <location>
        <begin position="343"/>
        <end position="512"/>
    </location>
</feature>
<dbReference type="Pfam" id="PF10647">
    <property type="entry name" value="Gmad1"/>
    <property type="match status" value="1"/>
</dbReference>
<name>A0A426UUF4_9ACTN</name>
<feature type="domain" description="GerMN" evidence="2">
    <location>
        <begin position="183"/>
        <end position="277"/>
    </location>
</feature>
<evidence type="ECO:0000256" key="1">
    <source>
        <dbReference type="SAM" id="SignalP"/>
    </source>
</evidence>
<dbReference type="EMBL" id="RSEB01000005">
    <property type="protein sequence ID" value="RRR97623.1"/>
    <property type="molecule type" value="Genomic_DNA"/>
</dbReference>
<dbReference type="Proteomes" id="UP000277256">
    <property type="component" value="Unassembled WGS sequence"/>
</dbReference>
<comment type="caution">
    <text evidence="4">The sequence shown here is derived from an EMBL/GenBank/DDBJ whole genome shotgun (WGS) entry which is preliminary data.</text>
</comment>
<feature type="signal peptide" evidence="1">
    <location>
        <begin position="1"/>
        <end position="20"/>
    </location>
</feature>
<dbReference type="Gene3D" id="2.120.10.30">
    <property type="entry name" value="TolB, C-terminal domain"/>
    <property type="match status" value="1"/>
</dbReference>
<evidence type="ECO:0008006" key="6">
    <source>
        <dbReference type="Google" id="ProtNLM"/>
    </source>
</evidence>
<feature type="chain" id="PRO_5039236477" description="Lipoprotein LpqB beta-propeller domain-containing protein" evidence="1">
    <location>
        <begin position="21"/>
        <end position="576"/>
    </location>
</feature>
<gene>
    <name evidence="4" type="ORF">EIW28_19755</name>
</gene>
<organism evidence="4 5">
    <name type="scientific">Glycomyces terrestris</name>
    <dbReference type="NCBI Taxonomy" id="2493553"/>
    <lineage>
        <taxon>Bacteria</taxon>
        <taxon>Bacillati</taxon>
        <taxon>Actinomycetota</taxon>
        <taxon>Actinomycetes</taxon>
        <taxon>Glycomycetales</taxon>
        <taxon>Glycomycetaceae</taxon>
        <taxon>Glycomyces</taxon>
    </lineage>
</organism>
<dbReference type="RefSeq" id="WP_125249420.1">
    <property type="nucleotide sequence ID" value="NZ_RSEB01000005.1"/>
</dbReference>
<sequence length="576" mass="60882">MRRRTSLAAALAIGTAWAAAACGIPTGRDPEVIDDAPTDFGESSGISPETFEPTTDAGETVRNFLKAAAGDPDGRDDRLNLFTASRNEEFSEASSGISLIDGVTIAIEGGGNPIESATVTVTGTIIGAYEEGGSVRMRAPIPYEETFMLRRDGGLQDTWEIQSQPSQVSLDYQYFLDAYTESPLYFQAEQAELLVPDLRWVYGDLEAERRRQLQLDWLLSGPTEFASLSARSAIPNRTTGSISSRDGAIEIDLALGEPVDDRAAEEAMAAQVAWSLGLTEDFALIADGNTVAEGSLEDWRGWNAIPENLPQTAYFIFEQTVWEYSGDEVSSASAEHPWVGFTAPGLQEVAVGPAGQIAAVVAGGSGVVLQTGPTGESLGAVEGLGSELTDPQWHPDAAVIVVSDGVPTVVDPNTRTAVQGLTVGEHVTAMSLSADGRRLAYVEDGHAWVAPLKVDADKNLQAGEPRRIGGDVEAVTDVAWSSENYLWVAGQRGNDTLFTIAIDNSRTTAQPDTSGLVFSEIAANPADPVESILNRGDPVLAVANQTLYRIHTASGPTGVRNGNAAVGGSAPFTVVQ</sequence>
<dbReference type="InterPro" id="IPR018910">
    <property type="entry name" value="LpqB_C"/>
</dbReference>
<dbReference type="InterPro" id="IPR011042">
    <property type="entry name" value="6-blade_b-propeller_TolB-like"/>
</dbReference>
<evidence type="ECO:0000313" key="4">
    <source>
        <dbReference type="EMBL" id="RRR97623.1"/>
    </source>
</evidence>
<dbReference type="OrthoDB" id="5172668at2"/>
<keyword evidence="1" id="KW-0732">Signal</keyword>
<dbReference type="InterPro" id="IPR019606">
    <property type="entry name" value="GerMN"/>
</dbReference>
<evidence type="ECO:0000259" key="2">
    <source>
        <dbReference type="Pfam" id="PF10646"/>
    </source>
</evidence>
<evidence type="ECO:0000259" key="3">
    <source>
        <dbReference type="Pfam" id="PF10647"/>
    </source>
</evidence>
<reference evidence="4 5" key="1">
    <citation type="submission" date="2018-12" db="EMBL/GenBank/DDBJ databases">
        <title>Glycomyces sp. YIM 121974 draft genome.</title>
        <authorList>
            <person name="Li Q."/>
        </authorList>
    </citation>
    <scope>NUCLEOTIDE SEQUENCE [LARGE SCALE GENOMIC DNA]</scope>
    <source>
        <strain evidence="4 5">YIM 121974</strain>
    </source>
</reference>
<keyword evidence="5" id="KW-1185">Reference proteome</keyword>
<protein>
    <recommendedName>
        <fullName evidence="6">Lipoprotein LpqB beta-propeller domain-containing protein</fullName>
    </recommendedName>
</protein>
<dbReference type="Pfam" id="PF10646">
    <property type="entry name" value="Germane"/>
    <property type="match status" value="1"/>
</dbReference>